<dbReference type="PANTHER" id="PTHR44520">
    <property type="entry name" value="RESPONSE REGULATOR RCP1-RELATED"/>
    <property type="match status" value="1"/>
</dbReference>
<keyword evidence="1" id="KW-0597">Phosphoprotein</keyword>
<protein>
    <submittedName>
        <fullName evidence="3">Response regulator</fullName>
    </submittedName>
</protein>
<dbReference type="RefSeq" id="WP_250591903.1">
    <property type="nucleotide sequence ID" value="NZ_JAMLJM010000002.1"/>
</dbReference>
<name>A0ABT0TMB9_9FLAO</name>
<evidence type="ECO:0000313" key="4">
    <source>
        <dbReference type="Proteomes" id="UP001317191"/>
    </source>
</evidence>
<sequence>MQQKKIYIIDDDPIYKLVTKKLIEKSSLFSETKEFSNGSEALNYFENTTDLPDILLLDLEMPEMDGWEFLEEFCSLENKIHKYSSIYIASSSIAVEDKEKSKKYKCVKEFLSKPINMDKLKHIAHKD</sequence>
<keyword evidence="4" id="KW-1185">Reference proteome</keyword>
<dbReference type="Gene3D" id="3.40.50.2300">
    <property type="match status" value="1"/>
</dbReference>
<dbReference type="Pfam" id="PF00072">
    <property type="entry name" value="Response_reg"/>
    <property type="match status" value="1"/>
</dbReference>
<feature type="domain" description="Response regulatory" evidence="2">
    <location>
        <begin position="5"/>
        <end position="127"/>
    </location>
</feature>
<feature type="modified residue" description="4-aspartylphosphate" evidence="1">
    <location>
        <position position="58"/>
    </location>
</feature>
<gene>
    <name evidence="3" type="ORF">NAT50_04595</name>
</gene>
<dbReference type="PANTHER" id="PTHR44520:SF2">
    <property type="entry name" value="RESPONSE REGULATOR RCP1"/>
    <property type="match status" value="1"/>
</dbReference>
<reference evidence="3 4" key="1">
    <citation type="submission" date="2022-05" db="EMBL/GenBank/DDBJ databases">
        <title>Flavobacterium sp., isolated from activated sludge.</title>
        <authorList>
            <person name="Ran Q."/>
        </authorList>
    </citation>
    <scope>NUCLEOTIDE SEQUENCE [LARGE SCALE GENOMIC DNA]</scope>
    <source>
        <strain evidence="3 4">HXWNR70</strain>
    </source>
</reference>
<evidence type="ECO:0000259" key="2">
    <source>
        <dbReference type="PROSITE" id="PS50110"/>
    </source>
</evidence>
<proteinExistence type="predicted"/>
<dbReference type="SUPFAM" id="SSF52172">
    <property type="entry name" value="CheY-like"/>
    <property type="match status" value="1"/>
</dbReference>
<dbReference type="Proteomes" id="UP001317191">
    <property type="component" value="Unassembled WGS sequence"/>
</dbReference>
<evidence type="ECO:0000256" key="1">
    <source>
        <dbReference type="PROSITE-ProRule" id="PRU00169"/>
    </source>
</evidence>
<accession>A0ABT0TMB9</accession>
<evidence type="ECO:0000313" key="3">
    <source>
        <dbReference type="EMBL" id="MCL9808632.1"/>
    </source>
</evidence>
<dbReference type="InterPro" id="IPR052893">
    <property type="entry name" value="TCS_response_regulator"/>
</dbReference>
<dbReference type="PROSITE" id="PS50110">
    <property type="entry name" value="RESPONSE_REGULATORY"/>
    <property type="match status" value="1"/>
</dbReference>
<comment type="caution">
    <text evidence="3">The sequence shown here is derived from an EMBL/GenBank/DDBJ whole genome shotgun (WGS) entry which is preliminary data.</text>
</comment>
<dbReference type="InterPro" id="IPR011006">
    <property type="entry name" value="CheY-like_superfamily"/>
</dbReference>
<organism evidence="3 4">
    <name type="scientific">Flavobacterium luminosum</name>
    <dbReference type="NCBI Taxonomy" id="2949086"/>
    <lineage>
        <taxon>Bacteria</taxon>
        <taxon>Pseudomonadati</taxon>
        <taxon>Bacteroidota</taxon>
        <taxon>Flavobacteriia</taxon>
        <taxon>Flavobacteriales</taxon>
        <taxon>Flavobacteriaceae</taxon>
        <taxon>Flavobacterium</taxon>
    </lineage>
</organism>
<dbReference type="EMBL" id="JAMLJM010000002">
    <property type="protein sequence ID" value="MCL9808632.1"/>
    <property type="molecule type" value="Genomic_DNA"/>
</dbReference>
<dbReference type="InterPro" id="IPR001789">
    <property type="entry name" value="Sig_transdc_resp-reg_receiver"/>
</dbReference>
<dbReference type="SMART" id="SM00448">
    <property type="entry name" value="REC"/>
    <property type="match status" value="1"/>
</dbReference>